<dbReference type="SUPFAM" id="SSF55874">
    <property type="entry name" value="ATPase domain of HSP90 chaperone/DNA topoisomerase II/histidine kinase"/>
    <property type="match status" value="1"/>
</dbReference>
<dbReference type="Gene3D" id="3.30.565.10">
    <property type="entry name" value="Histidine kinase-like ATPase, C-terminal domain"/>
    <property type="match status" value="1"/>
</dbReference>
<dbReference type="InterPro" id="IPR036890">
    <property type="entry name" value="HATPase_C_sf"/>
</dbReference>
<evidence type="ECO:0000313" key="2">
    <source>
        <dbReference type="Proteomes" id="UP000199223"/>
    </source>
</evidence>
<keyword evidence="1" id="KW-0418">Kinase</keyword>
<gene>
    <name evidence="1" type="ORF">SAMN04488058_102201</name>
</gene>
<dbReference type="GO" id="GO:0016301">
    <property type="term" value="F:kinase activity"/>
    <property type="evidence" value="ECO:0007669"/>
    <property type="project" value="UniProtKB-KW"/>
</dbReference>
<dbReference type="EMBL" id="FNZA01000002">
    <property type="protein sequence ID" value="SEI91259.1"/>
    <property type="molecule type" value="Genomic_DNA"/>
</dbReference>
<sequence>MNAYDAGAKECRISVPDINVSSREPYSNFVAIFDDGIGMDADGLSNLWQIGRSFKKTEEVSRRFIRKQIGRFGIGKLATYTIANRLTYISKSHGKTLAMSVDFSEFLPSESGSVRPVELPVREIVDWQKFKITIQTQLDACGVGSEIEDAESWTLAVLEDLKPVKLKRLKYGTLEWVLRTAMPLGIDFNLFLNSNKIESSKEDYKKVVEFKISDLPKKRLENLQEATKVDWTIVDQGLKSEFFPSGIFGTIFVTERTLIGNKSEDIARSHGFFIRVNKRLVNLSDPLFIDQALMHGVFNRFRADIDVDDLNTEIKASRESFEESQLKDILKIVLREIFNEASGRYNEFLAKSASDGKKMEGKKELIAPQLVEIPLADTIAEQSDISGQTDADGNWFYVGIKPEMVKDELVKTLYSSRTQGYKYRYTASGATERIVKLDPIDRTFWINSDHELVKEYAEGATKLFLEDFVTAETMLEIYLKEAKIGTHIIGTLLERRDQLLRSLVKDHAFSSKNIAQSLREAGSDERELEVLLVVAMRALGFVAKHISNAGEPDGVARFNDIPNGERKITLEAKSSIGTPQLSALDFAGLREHMVREGAQGCLLLAPSFPGATKQDSAVDVRASQQNISCWHVETLAKFIDAADSHHLNARDLLNIVLKVYEPDEVDNAVNNLISSERRDKTALYTAIIRSLKSMESRMTDSPRNSSMITTSISFQSGFEDIKQSEVDNALRELSNASQGYMIYTKENIIILNVSVDELEARLHNMTKGDVTPRRISNFREKEN</sequence>
<name>A0A1H6UG05_9DEIO</name>
<accession>A0A1H6UG05</accession>
<keyword evidence="1" id="KW-0808">Transferase</keyword>
<proteinExistence type="predicted"/>
<reference evidence="2" key="1">
    <citation type="submission" date="2016-10" db="EMBL/GenBank/DDBJ databases">
        <authorList>
            <person name="Varghese N."/>
            <person name="Submissions S."/>
        </authorList>
    </citation>
    <scope>NUCLEOTIDE SEQUENCE [LARGE SCALE GENOMIC DNA]</scope>
    <source>
        <strain evidence="2">CGMCC 1.10218</strain>
    </source>
</reference>
<keyword evidence="2" id="KW-1185">Reference proteome</keyword>
<dbReference type="Pfam" id="PF13589">
    <property type="entry name" value="HATPase_c_3"/>
    <property type="match status" value="1"/>
</dbReference>
<dbReference type="AlphaFoldDB" id="A0A1H6UG05"/>
<organism evidence="1 2">
    <name type="scientific">Deinococcus reticulitermitis</name>
    <dbReference type="NCBI Taxonomy" id="856736"/>
    <lineage>
        <taxon>Bacteria</taxon>
        <taxon>Thermotogati</taxon>
        <taxon>Deinococcota</taxon>
        <taxon>Deinococci</taxon>
        <taxon>Deinococcales</taxon>
        <taxon>Deinococcaceae</taxon>
        <taxon>Deinococcus</taxon>
    </lineage>
</organism>
<protein>
    <submittedName>
        <fullName evidence="1">Histidine kinase-, DNA gyrase B-, and HSP90-like ATPase</fullName>
    </submittedName>
</protein>
<dbReference type="Proteomes" id="UP000199223">
    <property type="component" value="Unassembled WGS sequence"/>
</dbReference>
<dbReference type="STRING" id="856736.SAMN04488058_102201"/>
<evidence type="ECO:0000313" key="1">
    <source>
        <dbReference type="EMBL" id="SEI91259.1"/>
    </source>
</evidence>